<feature type="domain" description="YgjP-like metallopeptidase" evidence="1">
    <location>
        <begin position="36"/>
        <end position="247"/>
    </location>
</feature>
<evidence type="ECO:0000313" key="2">
    <source>
        <dbReference type="EMBL" id="SHG84451.1"/>
    </source>
</evidence>
<dbReference type="RefSeq" id="WP_072842398.1">
    <property type="nucleotide sequence ID" value="NZ_FQVF01000033.1"/>
</dbReference>
<dbReference type="InterPro" id="IPR002725">
    <property type="entry name" value="YgjP-like_metallopeptidase"/>
</dbReference>
<dbReference type="OrthoDB" id="9811177at2"/>
<dbReference type="Gene3D" id="3.30.2010.10">
    <property type="entry name" value="Metalloproteases ('zincins'), catalytic domain"/>
    <property type="match status" value="1"/>
</dbReference>
<dbReference type="EMBL" id="FQVF01000033">
    <property type="protein sequence ID" value="SHG84451.1"/>
    <property type="molecule type" value="Genomic_DNA"/>
</dbReference>
<dbReference type="InterPro" id="IPR053136">
    <property type="entry name" value="UTP_pyrophosphatase-like"/>
</dbReference>
<accession>A0A1M5N4K0</accession>
<dbReference type="Proteomes" id="UP000184517">
    <property type="component" value="Unassembled WGS sequence"/>
</dbReference>
<proteinExistence type="predicted"/>
<dbReference type="PANTHER" id="PTHR30399:SF1">
    <property type="entry name" value="UTP PYROPHOSPHATASE"/>
    <property type="match status" value="1"/>
</dbReference>
<keyword evidence="3" id="KW-1185">Reference proteome</keyword>
<gene>
    <name evidence="2" type="ORF">SAMN02745753_04586</name>
</gene>
<dbReference type="CDD" id="cd07344">
    <property type="entry name" value="M48_yhfN_like"/>
    <property type="match status" value="1"/>
</dbReference>
<protein>
    <recommendedName>
        <fullName evidence="1">YgjP-like metallopeptidase domain-containing protein</fullName>
    </recommendedName>
</protein>
<dbReference type="Pfam" id="PF01863">
    <property type="entry name" value="YgjP-like"/>
    <property type="match status" value="1"/>
</dbReference>
<dbReference type="PANTHER" id="PTHR30399">
    <property type="entry name" value="UNCHARACTERIZED PROTEIN YGJP"/>
    <property type="match status" value="1"/>
</dbReference>
<name>A0A1M5N4K0_9GAMM</name>
<reference evidence="3" key="1">
    <citation type="submission" date="2016-11" db="EMBL/GenBank/DDBJ databases">
        <authorList>
            <person name="Varghese N."/>
            <person name="Submissions S."/>
        </authorList>
    </citation>
    <scope>NUCLEOTIDE SEQUENCE [LARGE SCALE GENOMIC DNA]</scope>
    <source>
        <strain evidence="3">DSM 16579</strain>
    </source>
</reference>
<evidence type="ECO:0000259" key="1">
    <source>
        <dbReference type="Pfam" id="PF01863"/>
    </source>
</evidence>
<evidence type="ECO:0000313" key="3">
    <source>
        <dbReference type="Proteomes" id="UP000184517"/>
    </source>
</evidence>
<dbReference type="AlphaFoldDB" id="A0A1M5N4K0"/>
<organism evidence="2 3">
    <name type="scientific">Marinomonas polaris DSM 16579</name>
    <dbReference type="NCBI Taxonomy" id="1122206"/>
    <lineage>
        <taxon>Bacteria</taxon>
        <taxon>Pseudomonadati</taxon>
        <taxon>Pseudomonadota</taxon>
        <taxon>Gammaproteobacteria</taxon>
        <taxon>Oceanospirillales</taxon>
        <taxon>Oceanospirillaceae</taxon>
        <taxon>Marinomonas</taxon>
    </lineage>
</organism>
<dbReference type="STRING" id="1122206.SAMN02745753_04586"/>
<sequence length="256" mass="29637">MATPSETGLFTYGDNAIQYHIIRKLAICDDALKSNRKVTIKVYPDQKVTASAPFDASDELIRKAVLKRARWIWQSIEAFAKQKNTVIPKHYVSGETQFYLGKRYVLKVLVDTNQTNNVKLSRGQLQVTFQQDHEERTKKVKALVDQWYKNKAQVLFQQRLTEILSKTTWVTDTPSFRVMAMKKQWGSCSAKGLLMLNPHLVKAPKECIDYVILHELCHIAEHNHSERFWRLLTQVMPNWKEVKAKLDGMAEVYLNG</sequence>